<feature type="domain" description="Helicase ATP-binding" evidence="1">
    <location>
        <begin position="285"/>
        <end position="518"/>
    </location>
</feature>
<keyword evidence="2" id="KW-0067">ATP-binding</keyword>
<dbReference type="InterPro" id="IPR055180">
    <property type="entry name" value="HsdR_RecA-like_helicase_dom_2"/>
</dbReference>
<dbReference type="GO" id="GO:0004386">
    <property type="term" value="F:helicase activity"/>
    <property type="evidence" value="ECO:0007669"/>
    <property type="project" value="UniProtKB-KW"/>
</dbReference>
<dbReference type="GO" id="GO:0005524">
    <property type="term" value="F:ATP binding"/>
    <property type="evidence" value="ECO:0007669"/>
    <property type="project" value="UniProtKB-KW"/>
</dbReference>
<organism evidence="2 3">
    <name type="scientific">Nesterenkonia jeotgali</name>
    <dbReference type="NCBI Taxonomy" id="317018"/>
    <lineage>
        <taxon>Bacteria</taxon>
        <taxon>Bacillati</taxon>
        <taxon>Actinomycetota</taxon>
        <taxon>Actinomycetes</taxon>
        <taxon>Micrococcales</taxon>
        <taxon>Micrococcaceae</taxon>
        <taxon>Nesterenkonia</taxon>
    </lineage>
</organism>
<protein>
    <submittedName>
        <fullName evidence="2">DEAD/DEAH box helicase</fullName>
    </submittedName>
</protein>
<dbReference type="PANTHER" id="PTHR42927:SF1">
    <property type="entry name" value="HELICASE SUPERFAMILY 1 AND 2 DOMAIN-CONTAINING PROTEIN"/>
    <property type="match status" value="1"/>
</dbReference>
<reference evidence="3" key="1">
    <citation type="submission" date="2015-12" db="EMBL/GenBank/DDBJ databases">
        <authorList>
            <person name="Nair G.R."/>
            <person name="Kaur G."/>
            <person name="Mayilraj S."/>
        </authorList>
    </citation>
    <scope>NUCLEOTIDE SEQUENCE [LARGE SCALE GENOMIC DNA]</scope>
    <source>
        <strain evidence="3">CD08_7</strain>
    </source>
</reference>
<dbReference type="RefSeq" id="WP_058889538.1">
    <property type="nucleotide sequence ID" value="NZ_LQBM01000005.1"/>
</dbReference>
<name>A0A0W8IC38_9MICC</name>
<dbReference type="InterPro" id="IPR027417">
    <property type="entry name" value="P-loop_NTPase"/>
</dbReference>
<gene>
    <name evidence="2" type="ORF">AVL63_12780</name>
</gene>
<dbReference type="PANTHER" id="PTHR42927">
    <property type="entry name" value="HELICASE SUPERFAMILY 1 AND 2 DOMAIN-CONTAINING PROTEIN"/>
    <property type="match status" value="1"/>
</dbReference>
<keyword evidence="3" id="KW-1185">Reference proteome</keyword>
<evidence type="ECO:0000313" key="2">
    <source>
        <dbReference type="EMBL" id="KUG57518.1"/>
    </source>
</evidence>
<dbReference type="OrthoDB" id="9758243at2"/>
<dbReference type="Proteomes" id="UP000054023">
    <property type="component" value="Unassembled WGS sequence"/>
</dbReference>
<dbReference type="GO" id="GO:0009035">
    <property type="term" value="F:type I site-specific deoxyribonuclease activity"/>
    <property type="evidence" value="ECO:0007669"/>
    <property type="project" value="UniProtKB-EC"/>
</dbReference>
<keyword evidence="2" id="KW-0378">Hydrolase</keyword>
<dbReference type="AlphaFoldDB" id="A0A0W8IC38"/>
<dbReference type="GO" id="GO:0003677">
    <property type="term" value="F:DNA binding"/>
    <property type="evidence" value="ECO:0007669"/>
    <property type="project" value="UniProtKB-KW"/>
</dbReference>
<dbReference type="Pfam" id="PF18766">
    <property type="entry name" value="SWI2_SNF2"/>
    <property type="match status" value="1"/>
</dbReference>
<dbReference type="SMART" id="SM00487">
    <property type="entry name" value="DEXDc"/>
    <property type="match status" value="1"/>
</dbReference>
<dbReference type="SUPFAM" id="SSF52540">
    <property type="entry name" value="P-loop containing nucleoside triphosphate hydrolases"/>
    <property type="match status" value="1"/>
</dbReference>
<dbReference type="EMBL" id="LQBM01000005">
    <property type="protein sequence ID" value="KUG57518.1"/>
    <property type="molecule type" value="Genomic_DNA"/>
</dbReference>
<accession>A0A0W8IC38</accession>
<evidence type="ECO:0000259" key="1">
    <source>
        <dbReference type="SMART" id="SM00487"/>
    </source>
</evidence>
<sequence>MSSTHQEKGFQQLIADHLESQGWRRSDNSVSYDVERALFPEDLLGWLEDSDPENFAKIVPTSADDASKERGRRRILDRVAKQLSTDESQGGGTLKTLRGKLRLPGARDFSLMQFPPADDRNPALVEKYRLNRLRVVREVRYSARSGASLDFVLFVNGLPVATIELKTEMTQALEAAKQQYKRDRHPKGEPLLTVGRGALVHFAVSETEVAMTTRLEGNATTFLPFNRGHNNGQGNPSIPGTAPTAYFWEEILAPDTWLNILTKFIYINHERRTDPTTGEVTEKSQVRFPRYHQWRAVTNLTQAAREEGPGHKYLIQHSAGSGKTDSIAWTAHRLASLHTEAGEKVFDNVLVISDRQVLDDQLQDAVNQLTTTTGTFKPITRGSEGSKTDQVLEALAADTPIIGLTLQTFPYALKRVQDEGGRIAGRRFAVIADEAHSSQTGDAASSLKELLYTHADNSEQGNADDVGVDQDVLNRMAAQVDADGRISFFAFTATPKGKTMEMFGRRDHTGELTPFDLYPMKQAIEEGFILDVLQNYTSYEVAARIAQRAAGERPPRGHEGEEIDLRRGAKALIAHVELHPTNVASKVHEIIEHYQRVVRPELGGKAKAMVVTGSRAAAVQYHRAFEREVERRQLDLQSLVAFSGEVADPDVKVINEADRPTVTEASANPALRGRDLAKVFDQDGQHVLIVANKYQTGFDQPLLVAMYVDKKLSGISAVQTLSRLNRRASGKNNTYVLDFVNEPEQILAAFREYYEDAQVEIESDPELIGDLRTKLENENIFTQSEVDLFWREWRSKTERHNAVYASLAPAKERFAYRWDQAIREGDTSTIERLVEFRATLTQYPKAYSFFSQILDYGDPTYEKLSPFSGLLARLLKDFTEEETNPAAVDISDVVLTHYKLEKIREETLDLTTGEPQGLQGLTEAGMSRASEKERAAMDAVIEKVNQYLGDLEATDEYKVGSLRLLANQIAGDSTLQQQYRNNSTQDFLYSPTLVDVSEDALWSHETQTDEIIKRLRDLPDAERVGLLVDVGLLDALENATRAG</sequence>
<dbReference type="Pfam" id="PF22679">
    <property type="entry name" value="T1R_D3-like"/>
    <property type="match status" value="1"/>
</dbReference>
<dbReference type="GO" id="GO:0009307">
    <property type="term" value="P:DNA restriction-modification system"/>
    <property type="evidence" value="ECO:0007669"/>
    <property type="project" value="UniProtKB-KW"/>
</dbReference>
<proteinExistence type="predicted"/>
<dbReference type="Gene3D" id="3.40.50.300">
    <property type="entry name" value="P-loop containing nucleotide triphosphate hydrolases"/>
    <property type="match status" value="2"/>
</dbReference>
<keyword evidence="2" id="KW-0347">Helicase</keyword>
<dbReference type="Gene3D" id="3.90.1570.50">
    <property type="match status" value="1"/>
</dbReference>
<dbReference type="InterPro" id="IPR014001">
    <property type="entry name" value="Helicase_ATP-bd"/>
</dbReference>
<dbReference type="Pfam" id="PF04313">
    <property type="entry name" value="HSDR_N"/>
    <property type="match status" value="1"/>
</dbReference>
<dbReference type="InterPro" id="IPR007409">
    <property type="entry name" value="Restrct_endonuc_type1_HsdR_N"/>
</dbReference>
<dbReference type="InterPro" id="IPR040980">
    <property type="entry name" value="SWI2_SNF2"/>
</dbReference>
<evidence type="ECO:0000313" key="3">
    <source>
        <dbReference type="Proteomes" id="UP000054023"/>
    </source>
</evidence>
<keyword evidence="2" id="KW-0547">Nucleotide-binding</keyword>
<comment type="caution">
    <text evidence="2">The sequence shown here is derived from an EMBL/GenBank/DDBJ whole genome shotgun (WGS) entry which is preliminary data.</text>
</comment>